<sequence length="146" mass="15805">MTDDTDVEIREVQTAKVRREGTDENWSAIVSITKAVRAAGLEDGGSFRFDPLAVEELGMVPALGSPETADGRSESLTRNVRKEGAGGKTLRLVLPEDVLEALDISDDEVGGDEPAEVSVWAGDQLVAFERSEERTVEVDRDEAEDS</sequence>
<dbReference type="AlphaFoldDB" id="A0A0N0BNN4"/>
<protein>
    <submittedName>
        <fullName evidence="1">Uncharacterized protein</fullName>
    </submittedName>
</protein>
<accession>A0A0N0BNN4</accession>
<proteinExistence type="predicted"/>
<dbReference type="OrthoDB" id="350640at2157"/>
<evidence type="ECO:0000313" key="2">
    <source>
        <dbReference type="Proteomes" id="UP000037747"/>
    </source>
</evidence>
<dbReference type="PATRIC" id="fig|1705389.3.peg.2950"/>
<reference evidence="1 2" key="1">
    <citation type="submission" date="2015-08" db="EMBL/GenBank/DDBJ databases">
        <title>Genomes of Isolates from Cabo Rojo, PR.</title>
        <authorList>
            <person name="Sanchez-Nieves R.L."/>
            <person name="Montalvo-Rodriguez R."/>
        </authorList>
    </citation>
    <scope>NUCLEOTIDE SEQUENCE [LARGE SCALE GENOMIC DNA]</scope>
    <source>
        <strain evidence="1 2">5</strain>
    </source>
</reference>
<name>A0A0N0BNN4_9EURY</name>
<comment type="caution">
    <text evidence="1">The sequence shown here is derived from an EMBL/GenBank/DDBJ whole genome shotgun (WGS) entry which is preliminary data.</text>
</comment>
<keyword evidence="2" id="KW-1185">Reference proteome</keyword>
<dbReference type="Proteomes" id="UP000037747">
    <property type="component" value="Unassembled WGS sequence"/>
</dbReference>
<organism evidence="1 2">
    <name type="scientific">Halorubrum tropicale</name>
    <dbReference type="NCBI Taxonomy" id="1765655"/>
    <lineage>
        <taxon>Archaea</taxon>
        <taxon>Methanobacteriati</taxon>
        <taxon>Methanobacteriota</taxon>
        <taxon>Stenosarchaea group</taxon>
        <taxon>Halobacteria</taxon>
        <taxon>Halobacteriales</taxon>
        <taxon>Haloferacaceae</taxon>
        <taxon>Halorubrum</taxon>
    </lineage>
</organism>
<dbReference type="EMBL" id="LIST01000013">
    <property type="protein sequence ID" value="KOX92724.1"/>
    <property type="molecule type" value="Genomic_DNA"/>
</dbReference>
<dbReference type="RefSeq" id="WP_053773188.1">
    <property type="nucleotide sequence ID" value="NZ_LIST01000013.1"/>
</dbReference>
<evidence type="ECO:0000313" key="1">
    <source>
        <dbReference type="EMBL" id="KOX92724.1"/>
    </source>
</evidence>
<dbReference type="STRING" id="1765655.AMR74_16755"/>
<gene>
    <name evidence="1" type="ORF">AMR74_16755</name>
</gene>